<dbReference type="AlphaFoldDB" id="A0A9P4NZX6"/>
<keyword evidence="1" id="KW-0472">Membrane</keyword>
<evidence type="ECO:0000256" key="1">
    <source>
        <dbReference type="SAM" id="Phobius"/>
    </source>
</evidence>
<comment type="caution">
    <text evidence="3">The sequence shown here is derived from an EMBL/GenBank/DDBJ whole genome shotgun (WGS) entry which is preliminary data.</text>
</comment>
<organism evidence="3 4">
    <name type="scientific">Tothia fuscella</name>
    <dbReference type="NCBI Taxonomy" id="1048955"/>
    <lineage>
        <taxon>Eukaryota</taxon>
        <taxon>Fungi</taxon>
        <taxon>Dikarya</taxon>
        <taxon>Ascomycota</taxon>
        <taxon>Pezizomycotina</taxon>
        <taxon>Dothideomycetes</taxon>
        <taxon>Pleosporomycetidae</taxon>
        <taxon>Venturiales</taxon>
        <taxon>Cylindrosympodiaceae</taxon>
        <taxon>Tothia</taxon>
    </lineage>
</organism>
<keyword evidence="1" id="KW-0812">Transmembrane</keyword>
<feature type="signal peptide" evidence="2">
    <location>
        <begin position="1"/>
        <end position="19"/>
    </location>
</feature>
<protein>
    <submittedName>
        <fullName evidence="3">Uncharacterized protein</fullName>
    </submittedName>
</protein>
<dbReference type="Proteomes" id="UP000800235">
    <property type="component" value="Unassembled WGS sequence"/>
</dbReference>
<accession>A0A9P4NZX6</accession>
<dbReference type="EMBL" id="MU007016">
    <property type="protein sequence ID" value="KAF2434413.1"/>
    <property type="molecule type" value="Genomic_DNA"/>
</dbReference>
<proteinExistence type="predicted"/>
<gene>
    <name evidence="3" type="ORF">EJ08DRAFT_646393</name>
</gene>
<sequence length="298" mass="32635">MAKTSVSVLLTQTVLFCSALTNAVSYLEERASKDASGFTGLAHDDYLLPYSASFNGTLSYITSSTRQPPCGGTFKLNNYAFIIGPQDTRTIKDQSYTRSKWDSNPFWWRLQEPTPKETSDATITLQSSAGGNNTNVSPPSPGGYVYWPFTLTAAGDGVDFFSAHDDKFFIDQDYINKISTGPKSNSCTDVIKFGIGVTKGNWTMTAHVSPSKITFKTSPSDMVLSTGVRYSESWEFEGTWDSSTAKVVINGDKVILEGTNSRLARDIGSKTSASIRVSTGSGIMTFLGIIWWVFFIFM</sequence>
<keyword evidence="4" id="KW-1185">Reference proteome</keyword>
<evidence type="ECO:0000313" key="3">
    <source>
        <dbReference type="EMBL" id="KAF2434413.1"/>
    </source>
</evidence>
<reference evidence="3" key="1">
    <citation type="journal article" date="2020" name="Stud. Mycol.">
        <title>101 Dothideomycetes genomes: a test case for predicting lifestyles and emergence of pathogens.</title>
        <authorList>
            <person name="Haridas S."/>
            <person name="Albert R."/>
            <person name="Binder M."/>
            <person name="Bloem J."/>
            <person name="Labutti K."/>
            <person name="Salamov A."/>
            <person name="Andreopoulos B."/>
            <person name="Baker S."/>
            <person name="Barry K."/>
            <person name="Bills G."/>
            <person name="Bluhm B."/>
            <person name="Cannon C."/>
            <person name="Castanera R."/>
            <person name="Culley D."/>
            <person name="Daum C."/>
            <person name="Ezra D."/>
            <person name="Gonzalez J."/>
            <person name="Henrissat B."/>
            <person name="Kuo A."/>
            <person name="Liang C."/>
            <person name="Lipzen A."/>
            <person name="Lutzoni F."/>
            <person name="Magnuson J."/>
            <person name="Mondo S."/>
            <person name="Nolan M."/>
            <person name="Ohm R."/>
            <person name="Pangilinan J."/>
            <person name="Park H.-J."/>
            <person name="Ramirez L."/>
            <person name="Alfaro M."/>
            <person name="Sun H."/>
            <person name="Tritt A."/>
            <person name="Yoshinaga Y."/>
            <person name="Zwiers L.-H."/>
            <person name="Turgeon B."/>
            <person name="Goodwin S."/>
            <person name="Spatafora J."/>
            <person name="Crous P."/>
            <person name="Grigoriev I."/>
        </authorList>
    </citation>
    <scope>NUCLEOTIDE SEQUENCE</scope>
    <source>
        <strain evidence="3">CBS 130266</strain>
    </source>
</reference>
<keyword evidence="1" id="KW-1133">Transmembrane helix</keyword>
<name>A0A9P4NZX6_9PEZI</name>
<evidence type="ECO:0000313" key="4">
    <source>
        <dbReference type="Proteomes" id="UP000800235"/>
    </source>
</evidence>
<keyword evidence="2" id="KW-0732">Signal</keyword>
<feature type="transmembrane region" description="Helical" evidence="1">
    <location>
        <begin position="277"/>
        <end position="297"/>
    </location>
</feature>
<evidence type="ECO:0000256" key="2">
    <source>
        <dbReference type="SAM" id="SignalP"/>
    </source>
</evidence>
<feature type="chain" id="PRO_5040247985" evidence="2">
    <location>
        <begin position="20"/>
        <end position="298"/>
    </location>
</feature>